<gene>
    <name evidence="2" type="ORF">LX24_01672</name>
</gene>
<evidence type="ECO:0000256" key="1">
    <source>
        <dbReference type="SAM" id="Phobius"/>
    </source>
</evidence>
<protein>
    <submittedName>
        <fullName evidence="2">Uncharacterized protein</fullName>
    </submittedName>
</protein>
<keyword evidence="3" id="KW-1185">Reference proteome</keyword>
<dbReference type="Proteomes" id="UP000323166">
    <property type="component" value="Unassembled WGS sequence"/>
</dbReference>
<accession>A0A5S4ZQY4</accession>
<keyword evidence="1" id="KW-1133">Transmembrane helix</keyword>
<feature type="transmembrane region" description="Helical" evidence="1">
    <location>
        <begin position="31"/>
        <end position="48"/>
    </location>
</feature>
<evidence type="ECO:0000313" key="2">
    <source>
        <dbReference type="EMBL" id="TYO95322.1"/>
    </source>
</evidence>
<dbReference type="RefSeq" id="WP_166511678.1">
    <property type="nucleotide sequence ID" value="NZ_VNHM01000008.1"/>
</dbReference>
<evidence type="ECO:0000313" key="3">
    <source>
        <dbReference type="Proteomes" id="UP000323166"/>
    </source>
</evidence>
<name>A0A5S4ZQY4_9FIRM</name>
<feature type="transmembrane region" description="Helical" evidence="1">
    <location>
        <begin position="54"/>
        <end position="70"/>
    </location>
</feature>
<feature type="transmembrane region" description="Helical" evidence="1">
    <location>
        <begin position="6"/>
        <end position="24"/>
    </location>
</feature>
<dbReference type="AlphaFoldDB" id="A0A5S4ZQY4"/>
<keyword evidence="1" id="KW-0472">Membrane</keyword>
<keyword evidence="1" id="KW-0812">Transmembrane</keyword>
<sequence length="152" mass="16469">MNDILFLLQGIPETIATTGLSLAFARIPLRWVPIAIGGAIISIIGSAIKLLPFALGLHTIAVLLMIVLFISKTTRTSPVKSFIVTISSILILILLELVIHLAISKLTHLNLQTAATDQLLWILIGLPQAIIVFILALLISKINKPVLNGWKI</sequence>
<feature type="transmembrane region" description="Helical" evidence="1">
    <location>
        <begin position="119"/>
        <end position="139"/>
    </location>
</feature>
<organism evidence="2 3">
    <name type="scientific">Desulfallas thermosapovorans DSM 6562</name>
    <dbReference type="NCBI Taxonomy" id="1121431"/>
    <lineage>
        <taxon>Bacteria</taxon>
        <taxon>Bacillati</taxon>
        <taxon>Bacillota</taxon>
        <taxon>Clostridia</taxon>
        <taxon>Eubacteriales</taxon>
        <taxon>Desulfallaceae</taxon>
        <taxon>Desulfallas</taxon>
    </lineage>
</organism>
<feature type="transmembrane region" description="Helical" evidence="1">
    <location>
        <begin position="82"/>
        <end position="103"/>
    </location>
</feature>
<proteinExistence type="predicted"/>
<comment type="caution">
    <text evidence="2">The sequence shown here is derived from an EMBL/GenBank/DDBJ whole genome shotgun (WGS) entry which is preliminary data.</text>
</comment>
<reference evidence="2 3" key="1">
    <citation type="submission" date="2019-07" db="EMBL/GenBank/DDBJ databases">
        <title>Genomic Encyclopedia of Type Strains, Phase I: the one thousand microbial genomes (KMG-I) project.</title>
        <authorList>
            <person name="Kyrpides N."/>
        </authorList>
    </citation>
    <scope>NUCLEOTIDE SEQUENCE [LARGE SCALE GENOMIC DNA]</scope>
    <source>
        <strain evidence="2 3">DSM 6562</strain>
    </source>
</reference>
<dbReference type="EMBL" id="VNHM01000008">
    <property type="protein sequence ID" value="TYO95322.1"/>
    <property type="molecule type" value="Genomic_DNA"/>
</dbReference>